<organism evidence="1 2">
    <name type="scientific">Panagrolaimus sp. PS1159</name>
    <dbReference type="NCBI Taxonomy" id="55785"/>
    <lineage>
        <taxon>Eukaryota</taxon>
        <taxon>Metazoa</taxon>
        <taxon>Ecdysozoa</taxon>
        <taxon>Nematoda</taxon>
        <taxon>Chromadorea</taxon>
        <taxon>Rhabditida</taxon>
        <taxon>Tylenchina</taxon>
        <taxon>Panagrolaimomorpha</taxon>
        <taxon>Panagrolaimoidea</taxon>
        <taxon>Panagrolaimidae</taxon>
        <taxon>Panagrolaimus</taxon>
    </lineage>
</organism>
<dbReference type="Proteomes" id="UP000887580">
    <property type="component" value="Unplaced"/>
</dbReference>
<proteinExistence type="predicted"/>
<name>A0AC35F6T4_9BILA</name>
<dbReference type="WBParaSite" id="PS1159_v2.g14465.t1">
    <property type="protein sequence ID" value="PS1159_v2.g14465.t1"/>
    <property type="gene ID" value="PS1159_v2.g14465"/>
</dbReference>
<sequence length="917" mass="108355">MLKLKHVFIIFIFTISSFIILASAATPEKSITKYFKPKQPIWFAKKFPCEEHPCIHNNTDIFANETDTRFQELMETSDIENLWIPLGDDDSAKIETIAKNSDDGNFTEQQNEDTIVLSGIYRIKLITETLGYLVPVYWHKEKEMWIIIRGEYVYEVFQYPPMSYFQEIATNPVMKSYYQPYTDSKEPEFVKEQENFNTAKRRHIPHLIFAVHGIGHVEGEEEIVQYAKNIMDGFVKFGKKFYSHFDIPVVIPIAWRYNLTLNDEVIRATSLVKIEMIKNFDFLMNDILYYVQGYDKDIINQFIKEVNTKYVLFKKLNPNFNGTVSILAHSLGTVITFDTLNDHYDELKFKVENVFFIGSPLGRFLASDAECMTDGGIEKQLEGKKKGNIRRRLCNKEMSKMLKIFPWIQKGKLFNIINSRDPVSRRMDVLINSEYKYVNPLPLIFKKEVSKGFGTTALISKEEKKELDLYFDRFLRDRKLVAEHDSFLKYDYFPPEVVLTNKTLWENFNSKYLGRKPVKDLNFLNRYRLIVQKMMEIVEIPSEEKMNHRLDYDLFKAEKVKWIEDIALAHFVYWNSPEVIALITHVLYNYTVPFQPKLQTSIWHRSIDAVTNFYNVLRRLGYLYIVAEWLVILIPFIVFFILLPICYCYNVFKFIIDSTATINETFYRRSFDSSLKHYLRYLRPFLYFAMIICFSLTQICLEENEENCYSDGTRFHLYWIFYSGMFLFICVFSKSDFAITSVSQEVNNRRYDKINAVVKCYHYCLLYFHGIVRMLVNIILFFILWGTLIALPFQPSLFSATFESFDAPPFAMAFLALATIIPATFILIISEHWNRASIRLWIKIVILTFFVLCMIHEKYLDYIANAFEKAEHGCQNSVVKGFCREYEMAKKDTIVQDLQKRSFATNKDYRVLRNLWF</sequence>
<evidence type="ECO:0000313" key="1">
    <source>
        <dbReference type="Proteomes" id="UP000887580"/>
    </source>
</evidence>
<protein>
    <submittedName>
        <fullName evidence="2">DDHD domain-containing protein</fullName>
    </submittedName>
</protein>
<evidence type="ECO:0000313" key="2">
    <source>
        <dbReference type="WBParaSite" id="PS1159_v2.g14465.t1"/>
    </source>
</evidence>
<reference evidence="2" key="1">
    <citation type="submission" date="2022-11" db="UniProtKB">
        <authorList>
            <consortium name="WormBaseParasite"/>
        </authorList>
    </citation>
    <scope>IDENTIFICATION</scope>
</reference>
<accession>A0AC35F6T4</accession>